<evidence type="ECO:0000256" key="9">
    <source>
        <dbReference type="ARBA" id="ARBA00023328"/>
    </source>
</evidence>
<comment type="subcellular location">
    <subcellularLocation>
        <location evidence="2">Chromosome</location>
        <location evidence="2">Centromere</location>
        <location evidence="2">Kinetochore</location>
    </subcellularLocation>
    <subcellularLocation>
        <location evidence="1">Nucleus</location>
    </subcellularLocation>
</comment>
<evidence type="ECO:0000256" key="5">
    <source>
        <dbReference type="ARBA" id="ARBA00022776"/>
    </source>
</evidence>
<evidence type="ECO:0000313" key="12">
    <source>
        <dbReference type="Proteomes" id="UP000219338"/>
    </source>
</evidence>
<proteinExistence type="predicted"/>
<evidence type="ECO:0000256" key="6">
    <source>
        <dbReference type="ARBA" id="ARBA00022838"/>
    </source>
</evidence>
<dbReference type="GO" id="GO:0051301">
    <property type="term" value="P:cell division"/>
    <property type="evidence" value="ECO:0007669"/>
    <property type="project" value="UniProtKB-KW"/>
</dbReference>
<dbReference type="AlphaFoldDB" id="A0A284QYL0"/>
<dbReference type="PANTHER" id="PTHR15459">
    <property type="entry name" value="POLYAMINE-MODULATED FACTOR 1"/>
    <property type="match status" value="1"/>
</dbReference>
<accession>A0A284QYL0</accession>
<dbReference type="GO" id="GO:0005634">
    <property type="term" value="C:nucleus"/>
    <property type="evidence" value="ECO:0007669"/>
    <property type="project" value="UniProtKB-SubCell"/>
</dbReference>
<dbReference type="PANTHER" id="PTHR15459:SF3">
    <property type="entry name" value="POLYAMINE-MODULATED FACTOR 1"/>
    <property type="match status" value="1"/>
</dbReference>
<keyword evidence="9" id="KW-0137">Centromere</keyword>
<organism evidence="11 12">
    <name type="scientific">Armillaria ostoyae</name>
    <name type="common">Armillaria root rot fungus</name>
    <dbReference type="NCBI Taxonomy" id="47428"/>
    <lineage>
        <taxon>Eukaryota</taxon>
        <taxon>Fungi</taxon>
        <taxon>Dikarya</taxon>
        <taxon>Basidiomycota</taxon>
        <taxon>Agaricomycotina</taxon>
        <taxon>Agaricomycetes</taxon>
        <taxon>Agaricomycetidae</taxon>
        <taxon>Agaricales</taxon>
        <taxon>Marasmiineae</taxon>
        <taxon>Physalacriaceae</taxon>
        <taxon>Armillaria</taxon>
    </lineage>
</organism>
<evidence type="ECO:0000256" key="1">
    <source>
        <dbReference type="ARBA" id="ARBA00004123"/>
    </source>
</evidence>
<keyword evidence="10" id="KW-0175">Coiled coil</keyword>
<keyword evidence="4" id="KW-0132">Cell division</keyword>
<dbReference type="Pfam" id="PF03980">
    <property type="entry name" value="Nnf1"/>
    <property type="match status" value="1"/>
</dbReference>
<dbReference type="OrthoDB" id="18453at2759"/>
<reference evidence="12" key="1">
    <citation type="journal article" date="2017" name="Nat. Ecol. Evol.">
        <title>Genome expansion and lineage-specific genetic innovations in the forest pathogenic fungi Armillaria.</title>
        <authorList>
            <person name="Sipos G."/>
            <person name="Prasanna A.N."/>
            <person name="Walter M.C."/>
            <person name="O'Connor E."/>
            <person name="Balint B."/>
            <person name="Krizsan K."/>
            <person name="Kiss B."/>
            <person name="Hess J."/>
            <person name="Varga T."/>
            <person name="Slot J."/>
            <person name="Riley R."/>
            <person name="Boka B."/>
            <person name="Rigling D."/>
            <person name="Barry K."/>
            <person name="Lee J."/>
            <person name="Mihaltcheva S."/>
            <person name="LaButti K."/>
            <person name="Lipzen A."/>
            <person name="Waldron R."/>
            <person name="Moloney N.M."/>
            <person name="Sperisen C."/>
            <person name="Kredics L."/>
            <person name="Vagvoelgyi C."/>
            <person name="Patrignani A."/>
            <person name="Fitzpatrick D."/>
            <person name="Nagy I."/>
            <person name="Doyle S."/>
            <person name="Anderson J.B."/>
            <person name="Grigoriev I.V."/>
            <person name="Gueldener U."/>
            <person name="Muensterkoetter M."/>
            <person name="Nagy L.G."/>
        </authorList>
    </citation>
    <scope>NUCLEOTIDE SEQUENCE [LARGE SCALE GENOMIC DNA]</scope>
    <source>
        <strain evidence="12">C18/9</strain>
    </source>
</reference>
<dbReference type="Proteomes" id="UP000219338">
    <property type="component" value="Unassembled WGS sequence"/>
</dbReference>
<name>A0A284QYL0_ARMOS</name>
<gene>
    <name evidence="11" type="ORF">ARMOST_04875</name>
</gene>
<keyword evidence="12" id="KW-1185">Reference proteome</keyword>
<evidence type="ECO:0000313" key="11">
    <source>
        <dbReference type="EMBL" id="SJL01553.1"/>
    </source>
</evidence>
<keyword evidence="8" id="KW-0131">Cell cycle</keyword>
<keyword evidence="3" id="KW-0158">Chromosome</keyword>
<evidence type="ECO:0000256" key="8">
    <source>
        <dbReference type="ARBA" id="ARBA00023306"/>
    </source>
</evidence>
<dbReference type="InterPro" id="IPR007128">
    <property type="entry name" value="PMF1/Nnf1"/>
</dbReference>
<evidence type="ECO:0000256" key="4">
    <source>
        <dbReference type="ARBA" id="ARBA00022618"/>
    </source>
</evidence>
<dbReference type="GO" id="GO:0000444">
    <property type="term" value="C:MIS12/MIND type complex"/>
    <property type="evidence" value="ECO:0007669"/>
    <property type="project" value="InterPro"/>
</dbReference>
<evidence type="ECO:0000256" key="2">
    <source>
        <dbReference type="ARBA" id="ARBA00004629"/>
    </source>
</evidence>
<evidence type="ECO:0000256" key="7">
    <source>
        <dbReference type="ARBA" id="ARBA00023242"/>
    </source>
</evidence>
<sequence>MSVSLDTDMQTALHSTLSPTLAQIADENLSEGLLKLTVSQFAKLYPTLKETMPDEDVQYLEVASIVLLHTNPPLRPLLHPLRSAWAEYLDSLREEDKLSQDFAECFPIYTSEDKDGSTAIFNQVSDYIESQSFQRDLDKLFQTFNVQENIDTLHRIVEESKERRQRDVETKDKWREDLEPRAAIAARAIPKLEEENIRLREMLSQIEAENNTLASQLQERAKGTGDSEEKALRLLKKLDKVLDKWQELPSNELENWTRRMMESTKTVMVT</sequence>
<evidence type="ECO:0000256" key="10">
    <source>
        <dbReference type="SAM" id="Coils"/>
    </source>
</evidence>
<dbReference type="EMBL" id="FUEG01000003">
    <property type="protein sequence ID" value="SJL01553.1"/>
    <property type="molecule type" value="Genomic_DNA"/>
</dbReference>
<dbReference type="GO" id="GO:0007059">
    <property type="term" value="P:chromosome segregation"/>
    <property type="evidence" value="ECO:0007669"/>
    <property type="project" value="TreeGrafter"/>
</dbReference>
<keyword evidence="6" id="KW-0995">Kinetochore</keyword>
<protein>
    <submittedName>
        <fullName evidence="11">Uncharacterized protein</fullName>
    </submittedName>
</protein>
<evidence type="ECO:0000256" key="3">
    <source>
        <dbReference type="ARBA" id="ARBA00022454"/>
    </source>
</evidence>
<keyword evidence="5" id="KW-0498">Mitosis</keyword>
<feature type="coiled-coil region" evidence="10">
    <location>
        <begin position="189"/>
        <end position="219"/>
    </location>
</feature>
<keyword evidence="7" id="KW-0539">Nucleus</keyword>